<accession>A0ABW1IKG1</accession>
<gene>
    <name evidence="2" type="ORF">ACFPXP_03735</name>
</gene>
<organism evidence="2 3">
    <name type="scientific">Marinicrinis lubricantis</name>
    <dbReference type="NCBI Taxonomy" id="2086470"/>
    <lineage>
        <taxon>Bacteria</taxon>
        <taxon>Bacillati</taxon>
        <taxon>Bacillota</taxon>
        <taxon>Bacilli</taxon>
        <taxon>Bacillales</taxon>
        <taxon>Paenibacillaceae</taxon>
    </lineage>
</organism>
<dbReference type="SUPFAM" id="SSF51735">
    <property type="entry name" value="NAD(P)-binding Rossmann-fold domains"/>
    <property type="match status" value="1"/>
</dbReference>
<protein>
    <submittedName>
        <fullName evidence="2">GDP-mannose 4,6-dehydratase</fullName>
        <ecNumber evidence="2">4.2.1.47</ecNumber>
    </submittedName>
</protein>
<name>A0ABW1IKG1_9BACL</name>
<dbReference type="PANTHER" id="PTHR43000">
    <property type="entry name" value="DTDP-D-GLUCOSE 4,6-DEHYDRATASE-RELATED"/>
    <property type="match status" value="1"/>
</dbReference>
<reference evidence="3" key="1">
    <citation type="journal article" date="2019" name="Int. J. Syst. Evol. Microbiol.">
        <title>The Global Catalogue of Microorganisms (GCM) 10K type strain sequencing project: providing services to taxonomists for standard genome sequencing and annotation.</title>
        <authorList>
            <consortium name="The Broad Institute Genomics Platform"/>
            <consortium name="The Broad Institute Genome Sequencing Center for Infectious Disease"/>
            <person name="Wu L."/>
            <person name="Ma J."/>
        </authorList>
    </citation>
    <scope>NUCLEOTIDE SEQUENCE [LARGE SCALE GENOMIC DNA]</scope>
    <source>
        <strain evidence="3">CCM 8749</strain>
    </source>
</reference>
<dbReference type="InterPro" id="IPR036291">
    <property type="entry name" value="NAD(P)-bd_dom_sf"/>
</dbReference>
<dbReference type="InterPro" id="IPR016040">
    <property type="entry name" value="NAD(P)-bd_dom"/>
</dbReference>
<evidence type="ECO:0000313" key="3">
    <source>
        <dbReference type="Proteomes" id="UP001596250"/>
    </source>
</evidence>
<dbReference type="Proteomes" id="UP001596250">
    <property type="component" value="Unassembled WGS sequence"/>
</dbReference>
<comment type="caution">
    <text evidence="2">The sequence shown here is derived from an EMBL/GenBank/DDBJ whole genome shotgun (WGS) entry which is preliminary data.</text>
</comment>
<dbReference type="EC" id="4.2.1.47" evidence="2"/>
<dbReference type="EMBL" id="JBHSQV010000027">
    <property type="protein sequence ID" value="MFC5985548.1"/>
    <property type="molecule type" value="Genomic_DNA"/>
</dbReference>
<dbReference type="Gene3D" id="3.90.25.10">
    <property type="entry name" value="UDP-galactose 4-epimerase, domain 1"/>
    <property type="match status" value="1"/>
</dbReference>
<dbReference type="Pfam" id="PF16363">
    <property type="entry name" value="GDP_Man_Dehyd"/>
    <property type="match status" value="1"/>
</dbReference>
<keyword evidence="3" id="KW-1185">Reference proteome</keyword>
<dbReference type="Gene3D" id="3.40.50.720">
    <property type="entry name" value="NAD(P)-binding Rossmann-like Domain"/>
    <property type="match status" value="1"/>
</dbReference>
<sequence length="315" mass="35072">MYKNVLVTGGAGFIGSHLVDSLLADGCRVTVIDNFDPFYSRELKEQNIQAHQEHPLYKLYEANICDTARVLEIFAEVQPEAVVHLAAKAGVRPSVEDPIAYVKTNIEGTSVLLDASRKHGVKKFVFGSSSSVYGLNSKVPFSESDPTLLTASPYGATKAAGESLCMSFNNCYKLPIVALRFFTVYGPRQRPDLAIRKFTERIMNGQPIPLFGDGTTSRDYTFVSDIVVGIRAAIEYETKGYEVFNLGNDRPTQLIDLVRTIENAVRMEANIEWKEPQVGDVPRTWADLHKSAEKLGYKPQVPIQEGIAKFVEWMK</sequence>
<keyword evidence="2" id="KW-0456">Lyase</keyword>
<feature type="domain" description="NAD(P)-binding" evidence="1">
    <location>
        <begin position="6"/>
        <end position="309"/>
    </location>
</feature>
<evidence type="ECO:0000313" key="2">
    <source>
        <dbReference type="EMBL" id="MFC5985548.1"/>
    </source>
</evidence>
<evidence type="ECO:0000259" key="1">
    <source>
        <dbReference type="Pfam" id="PF16363"/>
    </source>
</evidence>
<dbReference type="RefSeq" id="WP_379892489.1">
    <property type="nucleotide sequence ID" value="NZ_CBCSCT010000009.1"/>
</dbReference>
<proteinExistence type="predicted"/>
<dbReference type="PRINTS" id="PR01713">
    <property type="entry name" value="NUCEPIMERASE"/>
</dbReference>
<dbReference type="GO" id="GO:0008446">
    <property type="term" value="F:GDP-mannose 4,6-dehydratase activity"/>
    <property type="evidence" value="ECO:0007669"/>
    <property type="project" value="UniProtKB-EC"/>
</dbReference>